<dbReference type="Proteomes" id="UP000070134">
    <property type="component" value="Chromosome"/>
</dbReference>
<evidence type="ECO:0000313" key="3">
    <source>
        <dbReference type="EMBL" id="AMM33542.1"/>
    </source>
</evidence>
<accession>A0A127A791</accession>
<evidence type="ECO:0000256" key="2">
    <source>
        <dbReference type="SAM" id="Phobius"/>
    </source>
</evidence>
<evidence type="ECO:0000256" key="1">
    <source>
        <dbReference type="SAM" id="MobiDB-lite"/>
    </source>
</evidence>
<gene>
    <name evidence="3" type="ORF">SA2016_2877</name>
</gene>
<organism evidence="3 4">
    <name type="scientific">Sinomonas atrocyanea</name>
    <dbReference type="NCBI Taxonomy" id="37927"/>
    <lineage>
        <taxon>Bacteria</taxon>
        <taxon>Bacillati</taxon>
        <taxon>Actinomycetota</taxon>
        <taxon>Actinomycetes</taxon>
        <taxon>Micrococcales</taxon>
        <taxon>Micrococcaceae</taxon>
        <taxon>Sinomonas</taxon>
    </lineage>
</organism>
<keyword evidence="2" id="KW-0812">Transmembrane</keyword>
<feature type="transmembrane region" description="Helical" evidence="2">
    <location>
        <begin position="42"/>
        <end position="60"/>
    </location>
</feature>
<dbReference type="KEGG" id="satk:SA2016_2877"/>
<dbReference type="AlphaFoldDB" id="A0A127A791"/>
<keyword evidence="2" id="KW-0472">Membrane</keyword>
<name>A0A127A791_9MICC</name>
<protein>
    <submittedName>
        <fullName evidence="3">Uncharacterized protein</fullName>
    </submittedName>
</protein>
<feature type="compositionally biased region" description="Low complexity" evidence="1">
    <location>
        <begin position="134"/>
        <end position="144"/>
    </location>
</feature>
<feature type="transmembrane region" description="Helical" evidence="2">
    <location>
        <begin position="16"/>
        <end position="35"/>
    </location>
</feature>
<keyword evidence="4" id="KW-1185">Reference proteome</keyword>
<evidence type="ECO:0000313" key="4">
    <source>
        <dbReference type="Proteomes" id="UP000070134"/>
    </source>
</evidence>
<sequence length="229" mass="22958">MDLSFDEVEAPPARRTWLWLGVGCVGVLLLVLFLVAPAAAAVAGLILLSAIPLAVLAGTQRTTAPLAAAGAVALVALGGSAVALAVESYNADRALRTVTAHTRPADPPPSDQPAVAPAPRPHTAPAPPPRPKAAPRAPQREPLAPLVPPVRPAVPAAPVPAAPPPAVTAAPTPAAPVPSPPTQPAAPVTPQIVDVSATVAWGRLSTEARAQLCLAALRQALSVPPGQCR</sequence>
<feature type="compositionally biased region" description="Pro residues" evidence="1">
    <location>
        <begin position="105"/>
        <end position="132"/>
    </location>
</feature>
<dbReference type="PRINTS" id="PR01217">
    <property type="entry name" value="PRICHEXTENSN"/>
</dbReference>
<dbReference type="STRING" id="37927.SA2016_2877"/>
<reference evidence="3 4" key="1">
    <citation type="submission" date="2016-02" db="EMBL/GenBank/DDBJ databases">
        <title>Complete genome of Sinomonas atrocyanea KCTC 3377.</title>
        <authorList>
            <person name="Kim K.M."/>
        </authorList>
    </citation>
    <scope>NUCLEOTIDE SEQUENCE [LARGE SCALE GENOMIC DNA]</scope>
    <source>
        <strain evidence="3 4">KCTC 3377</strain>
    </source>
</reference>
<proteinExistence type="predicted"/>
<keyword evidence="2" id="KW-1133">Transmembrane helix</keyword>
<dbReference type="EMBL" id="CP014518">
    <property type="protein sequence ID" value="AMM33542.1"/>
    <property type="molecule type" value="Genomic_DNA"/>
</dbReference>
<feature type="compositionally biased region" description="Pro residues" evidence="1">
    <location>
        <begin position="145"/>
        <end position="166"/>
    </location>
</feature>
<feature type="region of interest" description="Disordered" evidence="1">
    <location>
        <begin position="101"/>
        <end position="186"/>
    </location>
</feature>
<dbReference type="RefSeq" id="WP_066499248.1">
    <property type="nucleotide sequence ID" value="NZ_BJMO01000005.1"/>
</dbReference>
<feature type="transmembrane region" description="Helical" evidence="2">
    <location>
        <begin position="66"/>
        <end position="86"/>
    </location>
</feature>
<feature type="compositionally biased region" description="Pro residues" evidence="1">
    <location>
        <begin position="173"/>
        <end position="184"/>
    </location>
</feature>